<evidence type="ECO:0000313" key="2">
    <source>
        <dbReference type="EMBL" id="QRC92603.1"/>
    </source>
</evidence>
<dbReference type="RefSeq" id="XP_001798662.1">
    <property type="nucleotide sequence ID" value="XM_001798610.1"/>
</dbReference>
<dbReference type="AlphaFoldDB" id="A0A7U2ET71"/>
<reference evidence="3" key="1">
    <citation type="journal article" date="2021" name="BMC Genomics">
        <title>Chromosome-level genome assembly and manually-curated proteome of model necrotroph Parastagonospora nodorum Sn15 reveals a genome-wide trove of candidate effector homologs, and redundancy of virulence-related functions within an accessory chromosome.</title>
        <authorList>
            <person name="Bertazzoni S."/>
            <person name="Jones D.A.B."/>
            <person name="Phan H.T."/>
            <person name="Tan K.-C."/>
            <person name="Hane J.K."/>
        </authorList>
    </citation>
    <scope>NUCLEOTIDE SEQUENCE [LARGE SCALE GENOMIC DNA]</scope>
    <source>
        <strain evidence="3">SN15 / ATCC MYA-4574 / FGSC 10173)</strain>
    </source>
</reference>
<dbReference type="EMBL" id="CP069024">
    <property type="protein sequence ID" value="QRC92603.1"/>
    <property type="molecule type" value="Genomic_DNA"/>
</dbReference>
<name>A0A7U2ET71_PHANO</name>
<accession>A0A7U2ET71</accession>
<evidence type="ECO:0000313" key="3">
    <source>
        <dbReference type="Proteomes" id="UP000663193"/>
    </source>
</evidence>
<sequence length="187" mass="20669">MDSFDQTLDALNPCINKSPIFHQFTQLPLEIRYQIYESYFHSSPEFVPCKGGNHPSQSHIVPCSQLPKGSFLPSLCLVDRNIGEEATSFLARTAIFDVKMKSLMTSRDICPAEIFTRNLIESPHQHIGRKYNVRSRQTLKSGAPALTSSPHGPARIQISVRRTNTACGVDAPVIDVYAAAFGGTGFE</sequence>
<dbReference type="Pfam" id="PF20150">
    <property type="entry name" value="2EXR"/>
    <property type="match status" value="1"/>
</dbReference>
<organism evidence="2 3">
    <name type="scientific">Phaeosphaeria nodorum (strain SN15 / ATCC MYA-4574 / FGSC 10173)</name>
    <name type="common">Glume blotch fungus</name>
    <name type="synonym">Parastagonospora nodorum</name>
    <dbReference type="NCBI Taxonomy" id="321614"/>
    <lineage>
        <taxon>Eukaryota</taxon>
        <taxon>Fungi</taxon>
        <taxon>Dikarya</taxon>
        <taxon>Ascomycota</taxon>
        <taxon>Pezizomycotina</taxon>
        <taxon>Dothideomycetes</taxon>
        <taxon>Pleosporomycetidae</taxon>
        <taxon>Pleosporales</taxon>
        <taxon>Pleosporineae</taxon>
        <taxon>Phaeosphaeriaceae</taxon>
        <taxon>Parastagonospora</taxon>
    </lineage>
</organism>
<proteinExistence type="predicted"/>
<gene>
    <name evidence="2" type="ORF">JI435_083420</name>
</gene>
<dbReference type="KEGG" id="pno:SNOG_08342"/>
<dbReference type="OrthoDB" id="3670674at2759"/>
<keyword evidence="3" id="KW-1185">Reference proteome</keyword>
<protein>
    <recommendedName>
        <fullName evidence="1">2EXR domain-containing protein</fullName>
    </recommendedName>
</protein>
<dbReference type="Proteomes" id="UP000663193">
    <property type="component" value="Chromosome 2"/>
</dbReference>
<dbReference type="VEuPathDB" id="FungiDB:JI435_083420"/>
<dbReference type="InterPro" id="IPR045518">
    <property type="entry name" value="2EXR"/>
</dbReference>
<feature type="domain" description="2EXR" evidence="1">
    <location>
        <begin position="21"/>
        <end position="86"/>
    </location>
</feature>
<evidence type="ECO:0000259" key="1">
    <source>
        <dbReference type="Pfam" id="PF20150"/>
    </source>
</evidence>